<keyword evidence="3" id="KW-1185">Reference proteome</keyword>
<dbReference type="EMBL" id="BAAATA010000032">
    <property type="protein sequence ID" value="GAA2502564.1"/>
    <property type="molecule type" value="Genomic_DNA"/>
</dbReference>
<dbReference type="PIRSF" id="PIRSF021774">
    <property type="entry name" value="UCP021774"/>
    <property type="match status" value="1"/>
</dbReference>
<organism evidence="2 3">
    <name type="scientific">Streptomyces thermolineatus</name>
    <dbReference type="NCBI Taxonomy" id="44033"/>
    <lineage>
        <taxon>Bacteria</taxon>
        <taxon>Bacillati</taxon>
        <taxon>Actinomycetota</taxon>
        <taxon>Actinomycetes</taxon>
        <taxon>Kitasatosporales</taxon>
        <taxon>Streptomycetaceae</taxon>
        <taxon>Streptomyces</taxon>
    </lineage>
</organism>
<protein>
    <submittedName>
        <fullName evidence="2">DUF302 domain-containing protein</fullName>
    </submittedName>
</protein>
<dbReference type="InterPro" id="IPR016796">
    <property type="entry name" value="UCP021774"/>
</dbReference>
<dbReference type="Pfam" id="PF03625">
    <property type="entry name" value="DUF302"/>
    <property type="match status" value="1"/>
</dbReference>
<dbReference type="SUPFAM" id="SSF103247">
    <property type="entry name" value="TT1751-like"/>
    <property type="match status" value="1"/>
</dbReference>
<evidence type="ECO:0000259" key="1">
    <source>
        <dbReference type="Pfam" id="PF03625"/>
    </source>
</evidence>
<evidence type="ECO:0000313" key="3">
    <source>
        <dbReference type="Proteomes" id="UP001501358"/>
    </source>
</evidence>
<dbReference type="RefSeq" id="WP_344384958.1">
    <property type="nucleotide sequence ID" value="NZ_BAAATA010000032.1"/>
</dbReference>
<reference evidence="3" key="1">
    <citation type="journal article" date="2019" name="Int. J. Syst. Evol. Microbiol.">
        <title>The Global Catalogue of Microorganisms (GCM) 10K type strain sequencing project: providing services to taxonomists for standard genome sequencing and annotation.</title>
        <authorList>
            <consortium name="The Broad Institute Genomics Platform"/>
            <consortium name="The Broad Institute Genome Sequencing Center for Infectious Disease"/>
            <person name="Wu L."/>
            <person name="Ma J."/>
        </authorList>
    </citation>
    <scope>NUCLEOTIDE SEQUENCE [LARGE SCALE GENOMIC DNA]</scope>
    <source>
        <strain evidence="3">JCM 6307</strain>
    </source>
</reference>
<dbReference type="InterPro" id="IPR005180">
    <property type="entry name" value="DUF302"/>
</dbReference>
<dbReference type="CDD" id="cd14797">
    <property type="entry name" value="DUF302"/>
    <property type="match status" value="1"/>
</dbReference>
<name>A0ABP5ZSB5_9ACTN</name>
<evidence type="ECO:0000313" key="2">
    <source>
        <dbReference type="EMBL" id="GAA2502564.1"/>
    </source>
</evidence>
<dbReference type="PANTHER" id="PTHR38342:SF1">
    <property type="entry name" value="SLR5037 PROTEIN"/>
    <property type="match status" value="1"/>
</dbReference>
<comment type="caution">
    <text evidence="2">The sequence shown here is derived from an EMBL/GenBank/DDBJ whole genome shotgun (WGS) entry which is preliminary data.</text>
</comment>
<dbReference type="PANTHER" id="PTHR38342">
    <property type="entry name" value="SLR5037 PROTEIN"/>
    <property type="match status" value="1"/>
</dbReference>
<proteinExistence type="predicted"/>
<sequence length="141" mass="14900">MSKDYGRTVELDVPFDRAVTLAREALAGQGFGVLTEIDVRATLKAKLGEEMEPYLVWGACNPALAHRALETDRSVGLLLPCNVVVRGTADGGSAVQALDPHTMVELTGLPALQPVAEEAARRLEAALDSLARPDRPGPGDA</sequence>
<dbReference type="InterPro" id="IPR035923">
    <property type="entry name" value="TT1751-like_sf"/>
</dbReference>
<feature type="domain" description="DUF302" evidence="1">
    <location>
        <begin position="37"/>
        <end position="100"/>
    </location>
</feature>
<gene>
    <name evidence="2" type="ORF">GCM10010406_43860</name>
</gene>
<accession>A0ABP5ZSB5</accession>
<dbReference type="Proteomes" id="UP001501358">
    <property type="component" value="Unassembled WGS sequence"/>
</dbReference>
<dbReference type="Gene3D" id="3.30.310.70">
    <property type="entry name" value="TT1751-like domain"/>
    <property type="match status" value="1"/>
</dbReference>